<dbReference type="PANTHER" id="PTHR47643">
    <property type="entry name" value="TPR DOMAIN PROTEIN (AFU_ORTHOLOGUE AFUA_5G12710)"/>
    <property type="match status" value="1"/>
</dbReference>
<evidence type="ECO:0000313" key="4">
    <source>
        <dbReference type="Proteomes" id="UP000612055"/>
    </source>
</evidence>
<feature type="compositionally biased region" description="Pro residues" evidence="1">
    <location>
        <begin position="443"/>
        <end position="460"/>
    </location>
</feature>
<feature type="region of interest" description="Disordered" evidence="1">
    <location>
        <begin position="234"/>
        <end position="265"/>
    </location>
</feature>
<evidence type="ECO:0000313" key="3">
    <source>
        <dbReference type="EMBL" id="KAG2489824.1"/>
    </source>
</evidence>
<dbReference type="Proteomes" id="UP000612055">
    <property type="component" value="Unassembled WGS sequence"/>
</dbReference>
<evidence type="ECO:0000256" key="1">
    <source>
        <dbReference type="SAM" id="MobiDB-lite"/>
    </source>
</evidence>
<name>A0A835XU65_9CHLO</name>
<keyword evidence="4" id="KW-1185">Reference proteome</keyword>
<feature type="compositionally biased region" description="Acidic residues" evidence="1">
    <location>
        <begin position="243"/>
        <end position="255"/>
    </location>
</feature>
<dbReference type="SUPFAM" id="SSF82199">
    <property type="entry name" value="SET domain"/>
    <property type="match status" value="1"/>
</dbReference>
<dbReference type="PROSITE" id="PS50280">
    <property type="entry name" value="SET"/>
    <property type="match status" value="1"/>
</dbReference>
<dbReference type="Gene3D" id="2.170.270.10">
    <property type="entry name" value="SET domain"/>
    <property type="match status" value="1"/>
</dbReference>
<reference evidence="3" key="1">
    <citation type="journal article" date="2020" name="bioRxiv">
        <title>Comparative genomics of Chlamydomonas.</title>
        <authorList>
            <person name="Craig R.J."/>
            <person name="Hasan A.R."/>
            <person name="Ness R.W."/>
            <person name="Keightley P.D."/>
        </authorList>
    </citation>
    <scope>NUCLEOTIDE SEQUENCE</scope>
    <source>
        <strain evidence="3">CCAP 11/70</strain>
    </source>
</reference>
<dbReference type="PANTHER" id="PTHR47643:SF2">
    <property type="entry name" value="TPR DOMAIN PROTEIN (AFU_ORTHOLOGUE AFUA_5G12710)"/>
    <property type="match status" value="1"/>
</dbReference>
<dbReference type="Pfam" id="PF00856">
    <property type="entry name" value="SET"/>
    <property type="match status" value="1"/>
</dbReference>
<dbReference type="InterPro" id="IPR046341">
    <property type="entry name" value="SET_dom_sf"/>
</dbReference>
<dbReference type="InterPro" id="IPR001214">
    <property type="entry name" value="SET_dom"/>
</dbReference>
<gene>
    <name evidence="3" type="ORF">HYH03_011627</name>
</gene>
<sequence>MEPGQLVMAVGPLAVLHGPQDAMPSPDALADLVASRWPHLPREHRALLAAMHGAGRGGAEPVAKSEGAEGQPAASGEGGQADAAAADGVDVHALVSYNAYGDAYEDLPAADLRGATPRSCVGLWPHFATLNHSCAPNCVHYVVGDTMVVRAVEAVQPGTELHVSYLGREDLAPRQVRQAALESRYGFRCDCARCRTEAELPQQLQELLVQLYDRSRHELAPRFERLASAAAHIVESGPSSADLDSEEDEEEEEGEALGGEAAAAARRASGGAAAAGPALTAAESAKRALKKASGGASPRWSALLAALEPRLEEAARSLHLALKELQEDDVALDDDDARPAADGGAAAAAADATRRQRLTRLQAAQAASYQLLELVALHAELTAAAGPGLGPGLGPAGAPQQAASSALAACWHVLDTVARGSELQVFQASKLLGDALRTSRPRPGAPRSPPGGSAAPPPPEPVREAAALLGQALLARYGRQRGQQLTALTQAAMRAGKEFF</sequence>
<feature type="region of interest" description="Disordered" evidence="1">
    <location>
        <begin position="56"/>
        <end position="82"/>
    </location>
</feature>
<protein>
    <recommendedName>
        <fullName evidence="2">SET domain-containing protein</fullName>
    </recommendedName>
</protein>
<proteinExistence type="predicted"/>
<dbReference type="CDD" id="cd20071">
    <property type="entry name" value="SET_SMYD"/>
    <property type="match status" value="1"/>
</dbReference>
<comment type="caution">
    <text evidence="3">The sequence shown here is derived from an EMBL/GenBank/DDBJ whole genome shotgun (WGS) entry which is preliminary data.</text>
</comment>
<accession>A0A835XU65</accession>
<feature type="region of interest" description="Disordered" evidence="1">
    <location>
        <begin position="436"/>
        <end position="462"/>
    </location>
</feature>
<dbReference type="EMBL" id="JAEHOE010000068">
    <property type="protein sequence ID" value="KAG2489824.1"/>
    <property type="molecule type" value="Genomic_DNA"/>
</dbReference>
<feature type="domain" description="SET" evidence="2">
    <location>
        <begin position="1"/>
        <end position="166"/>
    </location>
</feature>
<dbReference type="InterPro" id="IPR053209">
    <property type="entry name" value="Gramillin-biosynth_MTr"/>
</dbReference>
<evidence type="ECO:0000259" key="2">
    <source>
        <dbReference type="PROSITE" id="PS50280"/>
    </source>
</evidence>
<dbReference type="OrthoDB" id="265717at2759"/>
<dbReference type="AlphaFoldDB" id="A0A835XU65"/>
<organism evidence="3 4">
    <name type="scientific">Edaphochlamys debaryana</name>
    <dbReference type="NCBI Taxonomy" id="47281"/>
    <lineage>
        <taxon>Eukaryota</taxon>
        <taxon>Viridiplantae</taxon>
        <taxon>Chlorophyta</taxon>
        <taxon>core chlorophytes</taxon>
        <taxon>Chlorophyceae</taxon>
        <taxon>CS clade</taxon>
        <taxon>Chlamydomonadales</taxon>
        <taxon>Chlamydomonadales incertae sedis</taxon>
        <taxon>Edaphochlamys</taxon>
    </lineage>
</organism>